<dbReference type="AlphaFoldDB" id="A0A8H5AR17"/>
<evidence type="ECO:0000313" key="3">
    <source>
        <dbReference type="Proteomes" id="UP000567179"/>
    </source>
</evidence>
<evidence type="ECO:0000256" key="1">
    <source>
        <dbReference type="SAM" id="SignalP"/>
    </source>
</evidence>
<keyword evidence="3" id="KW-1185">Reference proteome</keyword>
<evidence type="ECO:0000313" key="2">
    <source>
        <dbReference type="EMBL" id="KAF5309515.1"/>
    </source>
</evidence>
<name>A0A8H5AR17_9AGAR</name>
<reference evidence="2 3" key="1">
    <citation type="journal article" date="2020" name="ISME J.">
        <title>Uncovering the hidden diversity of litter-decomposition mechanisms in mushroom-forming fungi.</title>
        <authorList>
            <person name="Floudas D."/>
            <person name="Bentzer J."/>
            <person name="Ahren D."/>
            <person name="Johansson T."/>
            <person name="Persson P."/>
            <person name="Tunlid A."/>
        </authorList>
    </citation>
    <scope>NUCLEOTIDE SEQUENCE [LARGE SCALE GENOMIC DNA]</scope>
    <source>
        <strain evidence="2 3">CBS 101986</strain>
    </source>
</reference>
<feature type="chain" id="PRO_5034897176" evidence="1">
    <location>
        <begin position="22"/>
        <end position="145"/>
    </location>
</feature>
<accession>A0A8H5AR17</accession>
<feature type="signal peptide" evidence="1">
    <location>
        <begin position="1"/>
        <end position="21"/>
    </location>
</feature>
<keyword evidence="1" id="KW-0732">Signal</keyword>
<protein>
    <submittedName>
        <fullName evidence="2">Uncharacterized protein</fullName>
    </submittedName>
</protein>
<organism evidence="2 3">
    <name type="scientific">Psilocybe cf. subviscida</name>
    <dbReference type="NCBI Taxonomy" id="2480587"/>
    <lineage>
        <taxon>Eukaryota</taxon>
        <taxon>Fungi</taxon>
        <taxon>Dikarya</taxon>
        <taxon>Basidiomycota</taxon>
        <taxon>Agaricomycotina</taxon>
        <taxon>Agaricomycetes</taxon>
        <taxon>Agaricomycetidae</taxon>
        <taxon>Agaricales</taxon>
        <taxon>Agaricineae</taxon>
        <taxon>Strophariaceae</taxon>
        <taxon>Psilocybe</taxon>
    </lineage>
</organism>
<sequence>MKFSLITSILGAILAANLVYALQPCKTTADCANLGCAAGSRLCEESICSSGGFCSPPFCAARGQSCPHSPSTAPTMKLPILPSILTALLVSNATYVHAAEVACTTDADCLAVRCPNNGRRCTTTRCVVGVCETPECTPGPGQMCR</sequence>
<comment type="caution">
    <text evidence="2">The sequence shown here is derived from an EMBL/GenBank/DDBJ whole genome shotgun (WGS) entry which is preliminary data.</text>
</comment>
<gene>
    <name evidence="2" type="ORF">D9619_012401</name>
</gene>
<dbReference type="Proteomes" id="UP000567179">
    <property type="component" value="Unassembled WGS sequence"/>
</dbReference>
<dbReference type="EMBL" id="JAACJJ010000059">
    <property type="protein sequence ID" value="KAF5309515.1"/>
    <property type="molecule type" value="Genomic_DNA"/>
</dbReference>
<proteinExistence type="predicted"/>